<accession>A0A1X0RZL9</accession>
<sequence>MEYDEAIQQCSSLMSFEIDICRNVRDVWNPGYYKRYDVLSMQPHLKLKKLVAATELYQDTSDYIMHKFPNLECCNVKLSLDEEHIHSLGPWLTRVYAEKLREFQKYRRSRRCDLLYIYGTIPLIEGCLHSTTNHVIRISFPEIDSSLLHIQHDNTTWVIRNTTERLDKLKELFRRQNVIKEALLNMYNNSEDSPLVHILLSGCTELEKFTYKKDVMRFSQTEFPDAGQPEILSACSHALPELHNLVIENDCEISDPTLFVIDMYRTRFDHLQVDLFTALCFPTRSEETFDQPVLLEAMAQKSGAKQFLASFVSSNQIEEFTGDKEYAWKFVINCASIDFISIKINKTRILKNYPLFL</sequence>
<organism evidence="1 2">
    <name type="scientific">Rhizopus microsporus</name>
    <dbReference type="NCBI Taxonomy" id="58291"/>
    <lineage>
        <taxon>Eukaryota</taxon>
        <taxon>Fungi</taxon>
        <taxon>Fungi incertae sedis</taxon>
        <taxon>Mucoromycota</taxon>
        <taxon>Mucoromycotina</taxon>
        <taxon>Mucoromycetes</taxon>
        <taxon>Mucorales</taxon>
        <taxon>Mucorineae</taxon>
        <taxon>Rhizopodaceae</taxon>
        <taxon>Rhizopus</taxon>
    </lineage>
</organism>
<dbReference type="EMBL" id="KV921355">
    <property type="protein sequence ID" value="ORE17434.1"/>
    <property type="molecule type" value="Genomic_DNA"/>
</dbReference>
<protein>
    <submittedName>
        <fullName evidence="1">Uncharacterized protein</fullName>
    </submittedName>
</protein>
<evidence type="ECO:0000313" key="1">
    <source>
        <dbReference type="EMBL" id="ORE17434.1"/>
    </source>
</evidence>
<gene>
    <name evidence="1" type="ORF">BCV71DRAFT_235790</name>
</gene>
<dbReference type="VEuPathDB" id="FungiDB:BCV72DRAFT_261543"/>
<dbReference type="Proteomes" id="UP000242381">
    <property type="component" value="Unassembled WGS sequence"/>
</dbReference>
<proteinExistence type="predicted"/>
<evidence type="ECO:0000313" key="2">
    <source>
        <dbReference type="Proteomes" id="UP000242381"/>
    </source>
</evidence>
<dbReference type="AlphaFoldDB" id="A0A1X0RZL9"/>
<name>A0A1X0RZL9_RHIZD</name>
<reference evidence="1 2" key="1">
    <citation type="journal article" date="2016" name="Proc. Natl. Acad. Sci. U.S.A.">
        <title>Lipid metabolic changes in an early divergent fungus govern the establishment of a mutualistic symbiosis with endobacteria.</title>
        <authorList>
            <person name="Lastovetsky O.A."/>
            <person name="Gaspar M.L."/>
            <person name="Mondo S.J."/>
            <person name="LaButti K.M."/>
            <person name="Sandor L."/>
            <person name="Grigoriev I.V."/>
            <person name="Henry S.A."/>
            <person name="Pawlowska T.E."/>
        </authorList>
    </citation>
    <scope>NUCLEOTIDE SEQUENCE [LARGE SCALE GENOMIC DNA]</scope>
    <source>
        <strain evidence="1 2">ATCC 11559</strain>
    </source>
</reference>